<comment type="caution">
    <text evidence="5">The sequence shown here is derived from an EMBL/GenBank/DDBJ whole genome shotgun (WGS) entry which is preliminary data.</text>
</comment>
<dbReference type="RefSeq" id="WP_146414630.1">
    <property type="nucleotide sequence ID" value="NZ_SJPZ01000002.1"/>
</dbReference>
<sequence length="385" mass="43305">MTILRVKLLIETSRGYGQSLLRGISKYARANGPWSFIQEPAFYLKPDRAEVRADRRRPVDGIIAHTDDAGLMKQLIAENVPLIMKGIGELPSEIPTIQSNDRAIGKIAAEHLLSLGFRNLGFCGYANMYWSDDRGKGFTEHAQSESIDVDWFQEPRRKRRLNVEQREAAIERWLKSLRSPAGILACNDDCGQEVIRCALNRGFAVPDQIAVVGVDNDEMVCDLAEFPLSSIAVANEKAGYRAAELLHRMMRGEDASGQQIISQPLYTIQRLSTDTFAVQDLAVRRALYFIRDQLPKQISVHDVVGQMSMSRRMAEIRFRKSTGSTINDQIVRERLRLVKEMLVETAYPIEMVAQRTGFSSAAFLGLKFKQATGQTPTAYRKQHAA</sequence>
<gene>
    <name evidence="5" type="primary">xylR_5</name>
    <name evidence="5" type="ORF">V7x_35300</name>
</gene>
<evidence type="ECO:0000259" key="4">
    <source>
        <dbReference type="PROSITE" id="PS01124"/>
    </source>
</evidence>
<evidence type="ECO:0000256" key="1">
    <source>
        <dbReference type="ARBA" id="ARBA00023015"/>
    </source>
</evidence>
<evidence type="ECO:0000313" key="5">
    <source>
        <dbReference type="EMBL" id="TWU61841.1"/>
    </source>
</evidence>
<keyword evidence="3" id="KW-0804">Transcription</keyword>
<keyword evidence="1" id="KW-0805">Transcription regulation</keyword>
<dbReference type="InterPro" id="IPR018060">
    <property type="entry name" value="HTH_AraC"/>
</dbReference>
<feature type="domain" description="HTH araC/xylS-type" evidence="4">
    <location>
        <begin position="284"/>
        <end position="382"/>
    </location>
</feature>
<accession>A0A5C6FP30</accession>
<organism evidence="5 6">
    <name type="scientific">Crateriforma conspicua</name>
    <dbReference type="NCBI Taxonomy" id="2527996"/>
    <lineage>
        <taxon>Bacteria</taxon>
        <taxon>Pseudomonadati</taxon>
        <taxon>Planctomycetota</taxon>
        <taxon>Planctomycetia</taxon>
        <taxon>Planctomycetales</taxon>
        <taxon>Planctomycetaceae</taxon>
        <taxon>Crateriforma</taxon>
    </lineage>
</organism>
<evidence type="ECO:0000256" key="3">
    <source>
        <dbReference type="ARBA" id="ARBA00023163"/>
    </source>
</evidence>
<protein>
    <submittedName>
        <fullName evidence="5">Xylose operon regulatory protein</fullName>
    </submittedName>
</protein>
<dbReference type="SUPFAM" id="SSF46689">
    <property type="entry name" value="Homeodomain-like"/>
    <property type="match status" value="1"/>
</dbReference>
<dbReference type="InterPro" id="IPR009057">
    <property type="entry name" value="Homeodomain-like_sf"/>
</dbReference>
<dbReference type="GO" id="GO:0000976">
    <property type="term" value="F:transcription cis-regulatory region binding"/>
    <property type="evidence" value="ECO:0007669"/>
    <property type="project" value="TreeGrafter"/>
</dbReference>
<dbReference type="PROSITE" id="PS00041">
    <property type="entry name" value="HTH_ARAC_FAMILY_1"/>
    <property type="match status" value="1"/>
</dbReference>
<name>A0A5C6FP30_9PLAN</name>
<dbReference type="GO" id="GO:0003700">
    <property type="term" value="F:DNA-binding transcription factor activity"/>
    <property type="evidence" value="ECO:0007669"/>
    <property type="project" value="InterPro"/>
</dbReference>
<dbReference type="InterPro" id="IPR018062">
    <property type="entry name" value="HTH_AraC-typ_CS"/>
</dbReference>
<dbReference type="SMART" id="SM00342">
    <property type="entry name" value="HTH_ARAC"/>
    <property type="match status" value="1"/>
</dbReference>
<keyword evidence="2" id="KW-0238">DNA-binding</keyword>
<dbReference type="OrthoDB" id="9795616at2"/>
<dbReference type="EMBL" id="SJPZ01000002">
    <property type="protein sequence ID" value="TWU61841.1"/>
    <property type="molecule type" value="Genomic_DNA"/>
</dbReference>
<dbReference type="Pfam" id="PF12833">
    <property type="entry name" value="HTH_18"/>
    <property type="match status" value="1"/>
</dbReference>
<dbReference type="PANTHER" id="PTHR30146">
    <property type="entry name" value="LACI-RELATED TRANSCRIPTIONAL REPRESSOR"/>
    <property type="match status" value="1"/>
</dbReference>
<dbReference type="PANTHER" id="PTHR30146:SF24">
    <property type="entry name" value="XYLOSE OPERON REGULATORY PROTEIN"/>
    <property type="match status" value="1"/>
</dbReference>
<dbReference type="SUPFAM" id="SSF53822">
    <property type="entry name" value="Periplasmic binding protein-like I"/>
    <property type="match status" value="1"/>
</dbReference>
<dbReference type="Pfam" id="PF13377">
    <property type="entry name" value="Peripla_BP_3"/>
    <property type="match status" value="1"/>
</dbReference>
<dbReference type="Gene3D" id="3.40.50.2300">
    <property type="match status" value="2"/>
</dbReference>
<dbReference type="CDD" id="cd01543">
    <property type="entry name" value="PBP1_XylR"/>
    <property type="match status" value="1"/>
</dbReference>
<dbReference type="PROSITE" id="PS01124">
    <property type="entry name" value="HTH_ARAC_FAMILY_2"/>
    <property type="match status" value="1"/>
</dbReference>
<dbReference type="AlphaFoldDB" id="A0A5C6FP30"/>
<dbReference type="InterPro" id="IPR046335">
    <property type="entry name" value="LacI/GalR-like_sensor"/>
</dbReference>
<evidence type="ECO:0000313" key="6">
    <source>
        <dbReference type="Proteomes" id="UP000316476"/>
    </source>
</evidence>
<dbReference type="InterPro" id="IPR028082">
    <property type="entry name" value="Peripla_BP_I"/>
</dbReference>
<reference evidence="5 6" key="1">
    <citation type="submission" date="2019-02" db="EMBL/GenBank/DDBJ databases">
        <title>Deep-cultivation of Planctomycetes and their phenomic and genomic characterization uncovers novel biology.</title>
        <authorList>
            <person name="Wiegand S."/>
            <person name="Jogler M."/>
            <person name="Boedeker C."/>
            <person name="Pinto D."/>
            <person name="Vollmers J."/>
            <person name="Rivas-Marin E."/>
            <person name="Kohn T."/>
            <person name="Peeters S.H."/>
            <person name="Heuer A."/>
            <person name="Rast P."/>
            <person name="Oberbeckmann S."/>
            <person name="Bunk B."/>
            <person name="Jeske O."/>
            <person name="Meyerdierks A."/>
            <person name="Storesund J.E."/>
            <person name="Kallscheuer N."/>
            <person name="Luecker S."/>
            <person name="Lage O.M."/>
            <person name="Pohl T."/>
            <person name="Merkel B.J."/>
            <person name="Hornburger P."/>
            <person name="Mueller R.-W."/>
            <person name="Bruemmer F."/>
            <person name="Labrenz M."/>
            <person name="Spormann A.M."/>
            <person name="Op Den Camp H."/>
            <person name="Overmann J."/>
            <person name="Amann R."/>
            <person name="Jetten M.S.M."/>
            <person name="Mascher T."/>
            <person name="Medema M.H."/>
            <person name="Devos D.P."/>
            <person name="Kaster A.-K."/>
            <person name="Ovreas L."/>
            <person name="Rohde M."/>
            <person name="Galperin M.Y."/>
            <person name="Jogler C."/>
        </authorList>
    </citation>
    <scope>NUCLEOTIDE SEQUENCE [LARGE SCALE GENOMIC DNA]</scope>
    <source>
        <strain evidence="5 6">V7</strain>
    </source>
</reference>
<dbReference type="Gene3D" id="1.10.10.60">
    <property type="entry name" value="Homeodomain-like"/>
    <property type="match status" value="1"/>
</dbReference>
<proteinExistence type="predicted"/>
<dbReference type="Proteomes" id="UP000316476">
    <property type="component" value="Unassembled WGS sequence"/>
</dbReference>
<evidence type="ECO:0000256" key="2">
    <source>
        <dbReference type="ARBA" id="ARBA00023125"/>
    </source>
</evidence>